<keyword evidence="3" id="KW-1185">Reference proteome</keyword>
<dbReference type="AlphaFoldDB" id="A0A8J3Z536"/>
<evidence type="ECO:0000313" key="2">
    <source>
        <dbReference type="EMBL" id="GIJ57017.1"/>
    </source>
</evidence>
<reference evidence="2" key="1">
    <citation type="submission" date="2021-01" db="EMBL/GenBank/DDBJ databases">
        <title>Whole genome shotgun sequence of Virgisporangium aurantiacum NBRC 16421.</title>
        <authorList>
            <person name="Komaki H."/>
            <person name="Tamura T."/>
        </authorList>
    </citation>
    <scope>NUCLEOTIDE SEQUENCE</scope>
    <source>
        <strain evidence="2">NBRC 16421</strain>
    </source>
</reference>
<evidence type="ECO:0000256" key="1">
    <source>
        <dbReference type="SAM" id="MobiDB-lite"/>
    </source>
</evidence>
<gene>
    <name evidence="2" type="ORF">Vau01_045330</name>
</gene>
<dbReference type="RefSeq" id="WP_203996035.1">
    <property type="nucleotide sequence ID" value="NZ_BOPG01000027.1"/>
</dbReference>
<sequence length="83" mass="9009">MADEAVEALRTVWAAGGQRSADLDEACAPQKTCRNMKDVSFDGMAEPGTDLSAAWRERLRREGKLSTSGGSIRDLVLGRTDPR</sequence>
<accession>A0A8J3Z536</accession>
<name>A0A8J3Z536_9ACTN</name>
<dbReference type="EMBL" id="BOPG01000027">
    <property type="protein sequence ID" value="GIJ57017.1"/>
    <property type="molecule type" value="Genomic_DNA"/>
</dbReference>
<comment type="caution">
    <text evidence="2">The sequence shown here is derived from an EMBL/GenBank/DDBJ whole genome shotgun (WGS) entry which is preliminary data.</text>
</comment>
<feature type="region of interest" description="Disordered" evidence="1">
    <location>
        <begin position="61"/>
        <end position="83"/>
    </location>
</feature>
<protein>
    <submittedName>
        <fullName evidence="2">Uncharacterized protein</fullName>
    </submittedName>
</protein>
<dbReference type="Proteomes" id="UP000612585">
    <property type="component" value="Unassembled WGS sequence"/>
</dbReference>
<proteinExistence type="predicted"/>
<organism evidence="2 3">
    <name type="scientific">Virgisporangium aurantiacum</name>
    <dbReference type="NCBI Taxonomy" id="175570"/>
    <lineage>
        <taxon>Bacteria</taxon>
        <taxon>Bacillati</taxon>
        <taxon>Actinomycetota</taxon>
        <taxon>Actinomycetes</taxon>
        <taxon>Micromonosporales</taxon>
        <taxon>Micromonosporaceae</taxon>
        <taxon>Virgisporangium</taxon>
    </lineage>
</organism>
<evidence type="ECO:0000313" key="3">
    <source>
        <dbReference type="Proteomes" id="UP000612585"/>
    </source>
</evidence>